<sequence length="596" mass="64903">MGKDSVAWLLLGAAFIGLSAPASARFVGRVIGLHDGQPVPQAMVTLSMPSGTAGPAAITVFTDDEGRFTFEDAKTAPDTGLAADKLGFRQVKSAPDAQTGGETTLFLEPTANIAFQAPASAWFARAPASNARNVTIASCSSCHQTGSPKMRDYAAKIDAVRGGPDGDRRALEEWRKVVRHEAWRTIVKYMRTQHYSVLPIESAMNLNAIDWPTAIDANLNFFTENQGETIAQYLAGNFHGAMDQLSVDDYSLGAPLGVTARTTIREYPFPSDALVRELVPSPKDPFLWGADVRRNLLARLDPKTGMTKWYPVDFKGSTGPHTIVPDDAGHLWVSMVDNDQFGRFDPKTERWKLWTLRPGNLPTDPSLAGAAIVHDMSIDSRGHLARDQAGRIWITLVGTNQMGSLHPDSGEVSFYDTNTISGLSAINHLIYSTVLSEDGRYAWYSQVNGHVGCFDTLTNKVTKLVEFAEGTGPRRMMRDNAGRLWVALFGTGQVASIDMRAGRVLQTYDLPDRASAPYAVTWDEKRKAVWVATANSDSIYRLDPGSGDVTVYPLPRRMAFLRQIAVHPHTGQLVATYGNYPAGSGPSMGLLIDVGD</sequence>
<organism evidence="1 2">
    <name type="scientific">Sphingosinicella xenopeptidilytica</name>
    <dbReference type="NCBI Taxonomy" id="364098"/>
    <lineage>
        <taxon>Bacteria</taxon>
        <taxon>Pseudomonadati</taxon>
        <taxon>Pseudomonadota</taxon>
        <taxon>Alphaproteobacteria</taxon>
        <taxon>Sphingomonadales</taxon>
        <taxon>Sphingosinicellaceae</taxon>
        <taxon>Sphingosinicella</taxon>
    </lineage>
</organism>
<evidence type="ECO:0008006" key="3">
    <source>
        <dbReference type="Google" id="ProtNLM"/>
    </source>
</evidence>
<accession>A0ABW3C6Z2</accession>
<name>A0ABW3C6Z2_SPHXN</name>
<reference evidence="2" key="1">
    <citation type="journal article" date="2019" name="Int. J. Syst. Evol. Microbiol.">
        <title>The Global Catalogue of Microorganisms (GCM) 10K type strain sequencing project: providing services to taxonomists for standard genome sequencing and annotation.</title>
        <authorList>
            <consortium name="The Broad Institute Genomics Platform"/>
            <consortium name="The Broad Institute Genome Sequencing Center for Infectious Disease"/>
            <person name="Wu L."/>
            <person name="Ma J."/>
        </authorList>
    </citation>
    <scope>NUCLEOTIDE SEQUENCE [LARGE SCALE GENOMIC DNA]</scope>
    <source>
        <strain evidence="2">CCUG 52537</strain>
    </source>
</reference>
<dbReference type="PANTHER" id="PTHR40274">
    <property type="entry name" value="VIRGINIAMYCIN B LYASE"/>
    <property type="match status" value="1"/>
</dbReference>
<dbReference type="Proteomes" id="UP001597124">
    <property type="component" value="Unassembled WGS sequence"/>
</dbReference>
<gene>
    <name evidence="1" type="ORF">ACFQ00_13590</name>
</gene>
<protein>
    <recommendedName>
        <fullName evidence="3">Streptogramin lyase</fullName>
    </recommendedName>
</protein>
<dbReference type="Gene3D" id="2.130.10.10">
    <property type="entry name" value="YVTN repeat-like/Quinoprotein amine dehydrogenase"/>
    <property type="match status" value="2"/>
</dbReference>
<comment type="caution">
    <text evidence="1">The sequence shown here is derived from an EMBL/GenBank/DDBJ whole genome shotgun (WGS) entry which is preliminary data.</text>
</comment>
<keyword evidence="2" id="KW-1185">Reference proteome</keyword>
<dbReference type="PANTHER" id="PTHR40274:SF3">
    <property type="entry name" value="VIRGINIAMYCIN B LYASE"/>
    <property type="match status" value="1"/>
</dbReference>
<evidence type="ECO:0000313" key="2">
    <source>
        <dbReference type="Proteomes" id="UP001597124"/>
    </source>
</evidence>
<dbReference type="InterPro" id="IPR015943">
    <property type="entry name" value="WD40/YVTN_repeat-like_dom_sf"/>
</dbReference>
<dbReference type="RefSeq" id="WP_381491796.1">
    <property type="nucleotide sequence ID" value="NZ_JBHTIK010000008.1"/>
</dbReference>
<dbReference type="InterPro" id="IPR051344">
    <property type="entry name" value="Vgb"/>
</dbReference>
<dbReference type="EMBL" id="JBHTIK010000008">
    <property type="protein sequence ID" value="MFD0849364.1"/>
    <property type="molecule type" value="Genomic_DNA"/>
</dbReference>
<evidence type="ECO:0000313" key="1">
    <source>
        <dbReference type="EMBL" id="MFD0849364.1"/>
    </source>
</evidence>
<proteinExistence type="predicted"/>
<dbReference type="SUPFAM" id="SSF63829">
    <property type="entry name" value="Calcium-dependent phosphotriesterase"/>
    <property type="match status" value="1"/>
</dbReference>